<comment type="caution">
    <text evidence="1">The sequence shown here is derived from an EMBL/GenBank/DDBJ whole genome shotgun (WGS) entry which is preliminary data.</text>
</comment>
<dbReference type="EMBL" id="JANPWB010000009">
    <property type="protein sequence ID" value="KAJ1159302.1"/>
    <property type="molecule type" value="Genomic_DNA"/>
</dbReference>
<sequence length="180" mass="19856">MSEDTNRRWIDLVKENIYGRVPGHNAMLYQCSPTPGPPTGAGPRINRHRAARGTSNDFTVAGGRGAKLLNQNKRATEKLSNIYRSAPIKRLPRKSGLRLRRGETLVAVSTEQLSAPALVTVATEELTRLEVRRRRRSGRRGEDTRRCLLSGHAVLRGAWEPVTRLREAGGAGETHTVGTT</sequence>
<proteinExistence type="predicted"/>
<evidence type="ECO:0000313" key="1">
    <source>
        <dbReference type="EMBL" id="KAJ1159302.1"/>
    </source>
</evidence>
<gene>
    <name evidence="1" type="ORF">NDU88_011969</name>
</gene>
<reference evidence="1" key="1">
    <citation type="journal article" date="2022" name="bioRxiv">
        <title>Sequencing and chromosome-scale assembly of the giantPleurodeles waltlgenome.</title>
        <authorList>
            <person name="Brown T."/>
            <person name="Elewa A."/>
            <person name="Iarovenko S."/>
            <person name="Subramanian E."/>
            <person name="Araus A.J."/>
            <person name="Petzold A."/>
            <person name="Susuki M."/>
            <person name="Suzuki K.-i.T."/>
            <person name="Hayashi T."/>
            <person name="Toyoda A."/>
            <person name="Oliveira C."/>
            <person name="Osipova E."/>
            <person name="Leigh N.D."/>
            <person name="Simon A."/>
            <person name="Yun M.H."/>
        </authorList>
    </citation>
    <scope>NUCLEOTIDE SEQUENCE</scope>
    <source>
        <strain evidence="1">20211129_DDA</strain>
        <tissue evidence="1">Liver</tissue>
    </source>
</reference>
<accession>A0AAV7S580</accession>
<dbReference type="AlphaFoldDB" id="A0AAV7S580"/>
<name>A0AAV7S580_PLEWA</name>
<organism evidence="1 2">
    <name type="scientific">Pleurodeles waltl</name>
    <name type="common">Iberian ribbed newt</name>
    <dbReference type="NCBI Taxonomy" id="8319"/>
    <lineage>
        <taxon>Eukaryota</taxon>
        <taxon>Metazoa</taxon>
        <taxon>Chordata</taxon>
        <taxon>Craniata</taxon>
        <taxon>Vertebrata</taxon>
        <taxon>Euteleostomi</taxon>
        <taxon>Amphibia</taxon>
        <taxon>Batrachia</taxon>
        <taxon>Caudata</taxon>
        <taxon>Salamandroidea</taxon>
        <taxon>Salamandridae</taxon>
        <taxon>Pleurodelinae</taxon>
        <taxon>Pleurodeles</taxon>
    </lineage>
</organism>
<keyword evidence="2" id="KW-1185">Reference proteome</keyword>
<evidence type="ECO:0000313" key="2">
    <source>
        <dbReference type="Proteomes" id="UP001066276"/>
    </source>
</evidence>
<dbReference type="Proteomes" id="UP001066276">
    <property type="component" value="Chromosome 5"/>
</dbReference>
<protein>
    <submittedName>
        <fullName evidence="1">Uncharacterized protein</fullName>
    </submittedName>
</protein>